<organism evidence="2 3">
    <name type="scientific">Actinomadura namibiensis</name>
    <dbReference type="NCBI Taxonomy" id="182080"/>
    <lineage>
        <taxon>Bacteria</taxon>
        <taxon>Bacillati</taxon>
        <taxon>Actinomycetota</taxon>
        <taxon>Actinomycetes</taxon>
        <taxon>Streptosporangiales</taxon>
        <taxon>Thermomonosporaceae</taxon>
        <taxon>Actinomadura</taxon>
    </lineage>
</organism>
<dbReference type="InterPro" id="IPR012349">
    <property type="entry name" value="Split_barrel_FMN-bd"/>
</dbReference>
<dbReference type="Proteomes" id="UP000572680">
    <property type="component" value="Unassembled WGS sequence"/>
</dbReference>
<dbReference type="AlphaFoldDB" id="A0A7W3LPW5"/>
<dbReference type="RefSeq" id="WP_182844335.1">
    <property type="nucleotide sequence ID" value="NZ_BAAALP010000082.1"/>
</dbReference>
<dbReference type="Pfam" id="PF12900">
    <property type="entry name" value="Pyridox_ox_2"/>
    <property type="match status" value="1"/>
</dbReference>
<feature type="compositionally biased region" description="Basic and acidic residues" evidence="1">
    <location>
        <begin position="103"/>
        <end position="123"/>
    </location>
</feature>
<gene>
    <name evidence="2" type="ORF">HNR61_003697</name>
</gene>
<proteinExistence type="predicted"/>
<comment type="caution">
    <text evidence="2">The sequence shown here is derived from an EMBL/GenBank/DDBJ whole genome shotgun (WGS) entry which is preliminary data.</text>
</comment>
<evidence type="ECO:0000313" key="2">
    <source>
        <dbReference type="EMBL" id="MBA8952057.1"/>
    </source>
</evidence>
<feature type="region of interest" description="Disordered" evidence="1">
    <location>
        <begin position="103"/>
        <end position="138"/>
    </location>
</feature>
<name>A0A7W3LPW5_ACTNM</name>
<accession>A0A7W3LPW5</accession>
<dbReference type="EMBL" id="JACJIA010000004">
    <property type="protein sequence ID" value="MBA8952057.1"/>
    <property type="molecule type" value="Genomic_DNA"/>
</dbReference>
<protein>
    <submittedName>
        <fullName evidence="2">Nitroimidazol reductase NimA-like FMN-containing flavoprotein (Pyridoxamine 5'-phosphate oxidase superfamily)</fullName>
    </submittedName>
</protein>
<dbReference type="InterPro" id="IPR024747">
    <property type="entry name" value="Pyridox_Oxase-rel"/>
</dbReference>
<dbReference type="Gene3D" id="2.30.110.10">
    <property type="entry name" value="Electron Transport, Fmn-binding Protein, Chain A"/>
    <property type="match status" value="1"/>
</dbReference>
<reference evidence="2 3" key="1">
    <citation type="submission" date="2020-08" db="EMBL/GenBank/DDBJ databases">
        <title>Genomic Encyclopedia of Type Strains, Phase IV (KMG-IV): sequencing the most valuable type-strain genomes for metagenomic binning, comparative biology and taxonomic classification.</title>
        <authorList>
            <person name="Goeker M."/>
        </authorList>
    </citation>
    <scope>NUCLEOTIDE SEQUENCE [LARGE SCALE GENOMIC DNA]</scope>
    <source>
        <strain evidence="2 3">DSM 44197</strain>
    </source>
</reference>
<sequence length="138" mass="15264">MRQPTDHSVLEELDRAECLRLIAGVSVGRVGFDDGQGPAVTPVNFALDGETVVFSTTLSGRLNRSLDTLFTDADVRIAFEVDRIDEETHTGWSVLLRGGARRMPEGERAPVEPWPDGDREAHIRLTPTEVTGRRLRSP</sequence>
<evidence type="ECO:0000256" key="1">
    <source>
        <dbReference type="SAM" id="MobiDB-lite"/>
    </source>
</evidence>
<evidence type="ECO:0000313" key="3">
    <source>
        <dbReference type="Proteomes" id="UP000572680"/>
    </source>
</evidence>
<dbReference type="SUPFAM" id="SSF50475">
    <property type="entry name" value="FMN-binding split barrel"/>
    <property type="match status" value="1"/>
</dbReference>
<keyword evidence="3" id="KW-1185">Reference proteome</keyword>